<evidence type="ECO:0000313" key="23">
    <source>
        <dbReference type="EMBL" id="SFQ21235.1"/>
    </source>
</evidence>
<comment type="cofactor">
    <cofactor evidence="18">
        <name>Cu cation</name>
        <dbReference type="ChEBI" id="CHEBI:23378"/>
    </cofactor>
    <text evidence="18">Binds a copper A center.</text>
</comment>
<evidence type="ECO:0000256" key="3">
    <source>
        <dbReference type="ARBA" id="ARBA00022448"/>
    </source>
</evidence>
<evidence type="ECO:0000256" key="17">
    <source>
        <dbReference type="RuleBase" id="RU000456"/>
    </source>
</evidence>
<evidence type="ECO:0000259" key="21">
    <source>
        <dbReference type="PROSITE" id="PS50999"/>
    </source>
</evidence>
<proteinExistence type="inferred from homology"/>
<dbReference type="PANTHER" id="PTHR22888">
    <property type="entry name" value="CYTOCHROME C OXIDASE, SUBUNIT II"/>
    <property type="match status" value="1"/>
</dbReference>
<organism evidence="23 24">
    <name type="scientific">Psychrobacillus psychrotolerans</name>
    <dbReference type="NCBI Taxonomy" id="126156"/>
    <lineage>
        <taxon>Bacteria</taxon>
        <taxon>Bacillati</taxon>
        <taxon>Bacillota</taxon>
        <taxon>Bacilli</taxon>
        <taxon>Bacillales</taxon>
        <taxon>Bacillaceae</taxon>
        <taxon>Psychrobacillus</taxon>
    </lineage>
</organism>
<dbReference type="NCBIfam" id="TIGR02866">
    <property type="entry name" value="CoxB"/>
    <property type="match status" value="1"/>
</dbReference>
<dbReference type="InterPro" id="IPR008972">
    <property type="entry name" value="Cupredoxin"/>
</dbReference>
<dbReference type="EC" id="7.1.1.9" evidence="18"/>
<dbReference type="Pfam" id="PF02790">
    <property type="entry name" value="COX2_TM"/>
    <property type="match status" value="1"/>
</dbReference>
<evidence type="ECO:0000256" key="16">
    <source>
        <dbReference type="PROSITE-ProRule" id="PRU00433"/>
    </source>
</evidence>
<keyword evidence="3 17" id="KW-0813">Transport</keyword>
<feature type="transmembrane region" description="Helical" evidence="19">
    <location>
        <begin position="102"/>
        <end position="127"/>
    </location>
</feature>
<comment type="catalytic activity">
    <reaction evidence="15 18">
        <text>4 Fe(II)-[cytochrome c] + O2 + 8 H(+)(in) = 4 Fe(III)-[cytochrome c] + 2 H2O + 4 H(+)(out)</text>
        <dbReference type="Rhea" id="RHEA:11436"/>
        <dbReference type="Rhea" id="RHEA-COMP:10350"/>
        <dbReference type="Rhea" id="RHEA-COMP:14399"/>
        <dbReference type="ChEBI" id="CHEBI:15377"/>
        <dbReference type="ChEBI" id="CHEBI:15378"/>
        <dbReference type="ChEBI" id="CHEBI:15379"/>
        <dbReference type="ChEBI" id="CHEBI:29033"/>
        <dbReference type="ChEBI" id="CHEBI:29034"/>
        <dbReference type="EC" id="7.1.1.9"/>
    </reaction>
</comment>
<dbReference type="GO" id="GO:0005886">
    <property type="term" value="C:plasma membrane"/>
    <property type="evidence" value="ECO:0007669"/>
    <property type="project" value="UniProtKB-SubCell"/>
</dbReference>
<dbReference type="GO" id="GO:0020037">
    <property type="term" value="F:heme binding"/>
    <property type="evidence" value="ECO:0007669"/>
    <property type="project" value="InterPro"/>
</dbReference>
<dbReference type="InterPro" id="IPR014222">
    <property type="entry name" value="Cyt_c_oxidase_su2"/>
</dbReference>
<accession>A0A1I5WN71</accession>
<keyword evidence="6 17" id="KW-0812">Transmembrane</keyword>
<dbReference type="InterPro" id="IPR036257">
    <property type="entry name" value="Cyt_c_oxidase_su2_TM_sf"/>
</dbReference>
<keyword evidence="4 16" id="KW-0349">Heme</keyword>
<dbReference type="InterPro" id="IPR002429">
    <property type="entry name" value="CcO_II-like_C"/>
</dbReference>
<dbReference type="SUPFAM" id="SSF46626">
    <property type="entry name" value="Cytochrome c"/>
    <property type="match status" value="1"/>
</dbReference>
<feature type="transmembrane region" description="Helical" evidence="19">
    <location>
        <begin position="57"/>
        <end position="81"/>
    </location>
</feature>
<evidence type="ECO:0000256" key="2">
    <source>
        <dbReference type="ARBA" id="ARBA00007866"/>
    </source>
</evidence>
<dbReference type="GO" id="GO:0005507">
    <property type="term" value="F:copper ion binding"/>
    <property type="evidence" value="ECO:0007669"/>
    <property type="project" value="InterPro"/>
</dbReference>
<comment type="subcellular location">
    <subcellularLocation>
        <location evidence="17">Cell membrane</location>
        <topology evidence="17">Multi-pass membrane protein</topology>
    </subcellularLocation>
    <subcellularLocation>
        <location evidence="1">Membrane</location>
        <topology evidence="1">Multi-pass membrane protein</topology>
    </subcellularLocation>
</comment>
<evidence type="ECO:0000313" key="24">
    <source>
        <dbReference type="Proteomes" id="UP000198734"/>
    </source>
</evidence>
<reference evidence="24" key="1">
    <citation type="submission" date="2016-10" db="EMBL/GenBank/DDBJ databases">
        <authorList>
            <person name="Varghese N."/>
            <person name="Submissions S."/>
        </authorList>
    </citation>
    <scope>NUCLEOTIDE SEQUENCE [LARGE SCALE GENOMIC DNA]</scope>
    <source>
        <strain evidence="24">DSM 11706</strain>
    </source>
</reference>
<keyword evidence="11 16" id="KW-0408">Iron</keyword>
<dbReference type="EMBL" id="FOXU01000001">
    <property type="protein sequence ID" value="SFQ21235.1"/>
    <property type="molecule type" value="Genomic_DNA"/>
</dbReference>
<evidence type="ECO:0000256" key="9">
    <source>
        <dbReference type="ARBA" id="ARBA00022982"/>
    </source>
</evidence>
<evidence type="ECO:0000256" key="4">
    <source>
        <dbReference type="ARBA" id="ARBA00022617"/>
    </source>
</evidence>
<dbReference type="GO" id="GO:0042773">
    <property type="term" value="P:ATP synthesis coupled electron transport"/>
    <property type="evidence" value="ECO:0007669"/>
    <property type="project" value="TreeGrafter"/>
</dbReference>
<dbReference type="STRING" id="126156.SAMN05421670_1360"/>
<keyword evidence="10 19" id="KW-1133">Transmembrane helix</keyword>
<keyword evidence="13 19" id="KW-0472">Membrane</keyword>
<dbReference type="PROSITE" id="PS50857">
    <property type="entry name" value="COX2_CUA"/>
    <property type="match status" value="1"/>
</dbReference>
<dbReference type="PROSITE" id="PS00078">
    <property type="entry name" value="COX2"/>
    <property type="match status" value="1"/>
</dbReference>
<dbReference type="SUPFAM" id="SSF49503">
    <property type="entry name" value="Cupredoxins"/>
    <property type="match status" value="1"/>
</dbReference>
<feature type="domain" description="Cytochrome oxidase subunit II copper A binding" evidence="20">
    <location>
        <begin position="144"/>
        <end position="262"/>
    </location>
</feature>
<feature type="domain" description="Cytochrome oxidase subunit II transmembrane region profile" evidence="21">
    <location>
        <begin position="35"/>
        <end position="133"/>
    </location>
</feature>
<evidence type="ECO:0000256" key="6">
    <source>
        <dbReference type="ARBA" id="ARBA00022692"/>
    </source>
</evidence>
<evidence type="ECO:0000256" key="15">
    <source>
        <dbReference type="ARBA" id="ARBA00047816"/>
    </source>
</evidence>
<dbReference type="PANTHER" id="PTHR22888:SF10">
    <property type="entry name" value="CYTOCHROME C OXIDASE SUBUNIT 2"/>
    <property type="match status" value="1"/>
</dbReference>
<evidence type="ECO:0000259" key="22">
    <source>
        <dbReference type="PROSITE" id="PS51007"/>
    </source>
</evidence>
<evidence type="ECO:0000256" key="8">
    <source>
        <dbReference type="ARBA" id="ARBA00022967"/>
    </source>
</evidence>
<dbReference type="PRINTS" id="PR01166">
    <property type="entry name" value="CYCOXIDASEII"/>
</dbReference>
<evidence type="ECO:0000256" key="1">
    <source>
        <dbReference type="ARBA" id="ARBA00004141"/>
    </source>
</evidence>
<dbReference type="PROSITE" id="PS50999">
    <property type="entry name" value="COX2_TM"/>
    <property type="match status" value="1"/>
</dbReference>
<keyword evidence="12 18" id="KW-0186">Copper</keyword>
<protein>
    <recommendedName>
        <fullName evidence="18">Cytochrome c oxidase subunit 2</fullName>
        <ecNumber evidence="18">7.1.1.9</ecNumber>
    </recommendedName>
</protein>
<keyword evidence="8" id="KW-1278">Translocase</keyword>
<gene>
    <name evidence="23" type="ORF">SAMN05421670_1360</name>
</gene>
<dbReference type="InterPro" id="IPR045187">
    <property type="entry name" value="CcO_II"/>
</dbReference>
<evidence type="ECO:0000256" key="12">
    <source>
        <dbReference type="ARBA" id="ARBA00023008"/>
    </source>
</evidence>
<dbReference type="SUPFAM" id="SSF81464">
    <property type="entry name" value="Cytochrome c oxidase subunit II-like, transmembrane region"/>
    <property type="match status" value="1"/>
</dbReference>
<dbReference type="PROSITE" id="PS51007">
    <property type="entry name" value="CYTC"/>
    <property type="match status" value="1"/>
</dbReference>
<dbReference type="InterPro" id="IPR001505">
    <property type="entry name" value="Copper_CuA"/>
</dbReference>
<evidence type="ECO:0000256" key="7">
    <source>
        <dbReference type="ARBA" id="ARBA00022723"/>
    </source>
</evidence>
<dbReference type="Proteomes" id="UP000198734">
    <property type="component" value="Unassembled WGS sequence"/>
</dbReference>
<dbReference type="GO" id="GO:0004129">
    <property type="term" value="F:cytochrome-c oxidase activity"/>
    <property type="evidence" value="ECO:0007669"/>
    <property type="project" value="UniProtKB-EC"/>
</dbReference>
<evidence type="ECO:0000256" key="11">
    <source>
        <dbReference type="ARBA" id="ARBA00023004"/>
    </source>
</evidence>
<dbReference type="AlphaFoldDB" id="A0A1I5WN71"/>
<evidence type="ECO:0000256" key="10">
    <source>
        <dbReference type="ARBA" id="ARBA00022989"/>
    </source>
</evidence>
<dbReference type="InterPro" id="IPR009056">
    <property type="entry name" value="Cyt_c-like_dom"/>
</dbReference>
<evidence type="ECO:0000256" key="5">
    <source>
        <dbReference type="ARBA" id="ARBA00022660"/>
    </source>
</evidence>
<evidence type="ECO:0000256" key="19">
    <source>
        <dbReference type="SAM" id="Phobius"/>
    </source>
</evidence>
<comment type="similarity">
    <text evidence="2 17">Belongs to the cytochrome c oxidase subunit 2 family.</text>
</comment>
<dbReference type="Gene3D" id="2.60.40.420">
    <property type="entry name" value="Cupredoxins - blue copper proteins"/>
    <property type="match status" value="1"/>
</dbReference>
<keyword evidence="9 17" id="KW-0249">Electron transport</keyword>
<sequence>MKTTMKEGFDLAMMRGLKKWRLFSLLAALTIFLSGCGEEYLSTLTPAGQVGRDQFNLLLLSSAIMALVIIVVVIIYVVALVKFRRKKVGEDVIPKQVEGSHTLEIVWTVIPILLLIVLAIPTVYYTYKHADVAAMDQVDEEGNKTNVTVNVTAKLYWWEFEYPDLGIVTSQELVVPTDQKVFFNLKAADVKHSFWIPTAGGKMDTNVENVNQFYLEFDDASASLEQGVFYGKCAELCGPSHALMDFKVKTLESDDFNAWVESMKTTQNVATDDLATEGEEIFNTSCIACHATSGAGTTGGVGPNLATFGDRNRVAGFMAHDEENLKKWINNPQEYKPGNLMPQPEAINDGEKFSEAQLDALAAYLMGLSVEK</sequence>
<keyword evidence="24" id="KW-1185">Reference proteome</keyword>
<evidence type="ECO:0000256" key="18">
    <source>
        <dbReference type="RuleBase" id="RU004024"/>
    </source>
</evidence>
<dbReference type="Pfam" id="PF00116">
    <property type="entry name" value="COX2"/>
    <property type="match status" value="1"/>
</dbReference>
<dbReference type="Pfam" id="PF00034">
    <property type="entry name" value="Cytochrom_C"/>
    <property type="match status" value="1"/>
</dbReference>
<evidence type="ECO:0000259" key="20">
    <source>
        <dbReference type="PROSITE" id="PS50857"/>
    </source>
</evidence>
<evidence type="ECO:0000256" key="13">
    <source>
        <dbReference type="ARBA" id="ARBA00023136"/>
    </source>
</evidence>
<name>A0A1I5WN71_9BACI</name>
<feature type="domain" description="Cytochrome c" evidence="22">
    <location>
        <begin position="273"/>
        <end position="369"/>
    </location>
</feature>
<dbReference type="InterPro" id="IPR036909">
    <property type="entry name" value="Cyt_c-like_dom_sf"/>
</dbReference>
<dbReference type="Gene3D" id="1.10.287.90">
    <property type="match status" value="1"/>
</dbReference>
<keyword evidence="7 16" id="KW-0479">Metal-binding</keyword>
<evidence type="ECO:0000256" key="14">
    <source>
        <dbReference type="ARBA" id="ARBA00024688"/>
    </source>
</evidence>
<keyword evidence="5 17" id="KW-0679">Respiratory chain</keyword>
<dbReference type="GO" id="GO:0016491">
    <property type="term" value="F:oxidoreductase activity"/>
    <property type="evidence" value="ECO:0007669"/>
    <property type="project" value="InterPro"/>
</dbReference>
<comment type="function">
    <text evidence="14 18">Subunits I and II form the functional core of the enzyme complex. Electrons originating in cytochrome c are transferred via heme a and Cu(A) to the binuclear center formed by heme a3 and Cu(B).</text>
</comment>
<dbReference type="InterPro" id="IPR011759">
    <property type="entry name" value="Cyt_c_oxidase_su2_TM_dom"/>
</dbReference>